<dbReference type="EC" id="6.1.1.11" evidence="12"/>
<keyword evidence="6 12" id="KW-0547">Nucleotide-binding</keyword>
<dbReference type="PIRSF" id="PIRSF001529">
    <property type="entry name" value="Ser-tRNA-synth_IIa"/>
    <property type="match status" value="1"/>
</dbReference>
<dbReference type="Pfam" id="PF00587">
    <property type="entry name" value="tRNA-synt_2b"/>
    <property type="match status" value="1"/>
</dbReference>
<dbReference type="GeneID" id="66539150"/>
<dbReference type="InterPro" id="IPR006195">
    <property type="entry name" value="aa-tRNA-synth_II"/>
</dbReference>
<dbReference type="GO" id="GO:0016260">
    <property type="term" value="P:selenocysteine biosynthetic process"/>
    <property type="evidence" value="ECO:0007669"/>
    <property type="project" value="UniProtKB-UniRule"/>
</dbReference>
<dbReference type="Proteomes" id="UP000005755">
    <property type="component" value="Unassembled WGS sequence"/>
</dbReference>
<dbReference type="Proteomes" id="UP000006036">
    <property type="component" value="Chromosome 1"/>
</dbReference>
<dbReference type="GO" id="GO:0005524">
    <property type="term" value="F:ATP binding"/>
    <property type="evidence" value="ECO:0007669"/>
    <property type="project" value="UniProtKB-UniRule"/>
</dbReference>
<dbReference type="SUPFAM" id="SSF46589">
    <property type="entry name" value="tRNA-binding arm"/>
    <property type="match status" value="1"/>
</dbReference>
<comment type="subcellular location">
    <subcellularLocation>
        <location evidence="1 12">Cytoplasm</location>
    </subcellularLocation>
</comment>
<proteinExistence type="inferred from homology"/>
<evidence type="ECO:0000256" key="13">
    <source>
        <dbReference type="PIRSR" id="PIRSR001529-1"/>
    </source>
</evidence>
<evidence type="ECO:0000256" key="8">
    <source>
        <dbReference type="ARBA" id="ARBA00022917"/>
    </source>
</evidence>
<evidence type="ECO:0000313" key="18">
    <source>
        <dbReference type="EMBL" id="EFR47594.1"/>
    </source>
</evidence>
<dbReference type="GO" id="GO:0005737">
    <property type="term" value="C:cytoplasm"/>
    <property type="evidence" value="ECO:0007669"/>
    <property type="project" value="UniProtKB-SubCell"/>
</dbReference>
<dbReference type="Gene3D" id="1.10.287.40">
    <property type="entry name" value="Serine-tRNA synthetase, tRNA binding domain"/>
    <property type="match status" value="1"/>
</dbReference>
<keyword evidence="19" id="KW-1185">Reference proteome</keyword>
<sequence>MIDTKALINDFDRVSELLCIKKVSEDTLKALKDLAIAYKSTKQELESLQAFQNKGSQKLGLWFRSDGCQDLIDDLKSQLDENKKKMNNVESRLKTIEAELENLAYTIPNLPDSATPKGEDESDNIELKKVLEPRIFDFTPKEHWELGVDNGWIDFESGVKLAKSRFSVLRGMGAKLNRALINFMLDYNERQGFESVVTPVIANARTLFGTGQLPKFENDMFKVDSHFDEEGSEHDLYLISTSEITLTNLYQDSIIPSENLPIMLTSHTPCFRKEAGSAGRDTRGMIRQHQFDKVELVAITHPSQSEAMQEKMLKTASGILSELGLPHRFMRLCGGDLGFSASNTIDIEVWLPGQNCYREISSISNTRDFQARRAKIRYKENGKNALVHTLNGSSLAVGRTLIAIMENYQRADGSIEIPKVLEKYL</sequence>
<dbReference type="InterPro" id="IPR002314">
    <property type="entry name" value="aa-tRNA-synt_IIb"/>
</dbReference>
<comment type="subunit">
    <text evidence="12">Homodimer. The tRNA molecule binds across the dimer.</text>
</comment>
<reference evidence="18" key="1">
    <citation type="submission" date="2008-08" db="EMBL/GenBank/DDBJ databases">
        <title>Annotation of Helicobacter cinaedi strain CCUG 18818.</title>
        <authorList>
            <consortium name="The Broad Institute Genome Sequencing Platform"/>
            <person name="Fox J.G."/>
            <person name="Shen Z."/>
            <person name="Charoenlap N."/>
            <person name="Schauer D.B."/>
            <person name="Ward D."/>
            <person name="Mehta T."/>
            <person name="Young S."/>
            <person name="Jaffe D."/>
            <person name="Gnerre S."/>
            <person name="Berlin A."/>
            <person name="Heiman D."/>
            <person name="Hepburn T."/>
            <person name="Shea T."/>
            <person name="Sykes S."/>
            <person name="Alvarado L."/>
            <person name="Kodira C."/>
            <person name="Borodovsky M."/>
            <person name="Lander E."/>
            <person name="Galagan J."/>
            <person name="Nusbaum C."/>
            <person name="Birren B."/>
        </authorList>
    </citation>
    <scope>NUCLEOTIDE SEQUENCE</scope>
    <source>
        <strain evidence="18">CCUG 18818</strain>
    </source>
</reference>
<feature type="binding site" evidence="12 14">
    <location>
        <begin position="359"/>
        <end position="362"/>
    </location>
    <ligand>
        <name>ATP</name>
        <dbReference type="ChEBI" id="CHEBI:30616"/>
    </ligand>
</feature>
<dbReference type="PANTHER" id="PTHR43697:SF1">
    <property type="entry name" value="SERINE--TRNA LIGASE"/>
    <property type="match status" value="1"/>
</dbReference>
<evidence type="ECO:0000256" key="7">
    <source>
        <dbReference type="ARBA" id="ARBA00022840"/>
    </source>
</evidence>
<feature type="binding site" evidence="13">
    <location>
        <position position="272"/>
    </location>
    <ligand>
        <name>L-serine</name>
        <dbReference type="ChEBI" id="CHEBI:33384"/>
    </ligand>
</feature>
<feature type="binding site" evidence="12">
    <location>
        <position position="393"/>
    </location>
    <ligand>
        <name>L-serine</name>
        <dbReference type="ChEBI" id="CHEBI:33384"/>
    </ligand>
</feature>
<gene>
    <name evidence="12 17" type="primary">serS</name>
    <name evidence="17" type="ORF">HCBAA847_1337</name>
    <name evidence="18" type="ORF">HCCG_02143</name>
</gene>
<evidence type="ECO:0000256" key="5">
    <source>
        <dbReference type="ARBA" id="ARBA00022598"/>
    </source>
</evidence>
<name>A0AAI8MNJ8_9HELI</name>
<dbReference type="InterPro" id="IPR042103">
    <property type="entry name" value="SerRS_1_N_sf"/>
</dbReference>
<dbReference type="InterPro" id="IPR002317">
    <property type="entry name" value="Ser-tRNA-ligase_type_1"/>
</dbReference>
<dbReference type="Gene3D" id="3.30.930.10">
    <property type="entry name" value="Bira Bifunctional Protein, Domain 2"/>
    <property type="match status" value="1"/>
</dbReference>
<dbReference type="InterPro" id="IPR015866">
    <property type="entry name" value="Ser-tRNA-synth_1_N"/>
</dbReference>
<keyword evidence="9 12" id="KW-0030">Aminoacyl-tRNA synthetase</keyword>
<evidence type="ECO:0000256" key="9">
    <source>
        <dbReference type="ARBA" id="ARBA00023146"/>
    </source>
</evidence>
<dbReference type="InterPro" id="IPR010978">
    <property type="entry name" value="tRNA-bd_arm"/>
</dbReference>
<dbReference type="EMBL" id="AP012492">
    <property type="protein sequence ID" value="BAM32569.1"/>
    <property type="molecule type" value="Genomic_DNA"/>
</dbReference>
<comment type="function">
    <text evidence="12">Catalyzes the attachment of serine to tRNA(Ser). Is also able to aminoacylate tRNA(Sec) with serine, to form the misacylated tRNA L-seryl-tRNA(Sec), which will be further converted into selenocysteinyl-tRNA(Sec).</text>
</comment>
<organism evidence="17 20">
    <name type="scientific">Helicobacter cinaedi CCUG 18818 = ATCC BAA-847</name>
    <dbReference type="NCBI Taxonomy" id="537971"/>
    <lineage>
        <taxon>Bacteria</taxon>
        <taxon>Pseudomonadati</taxon>
        <taxon>Campylobacterota</taxon>
        <taxon>Epsilonproteobacteria</taxon>
        <taxon>Campylobacterales</taxon>
        <taxon>Helicobacteraceae</taxon>
        <taxon>Helicobacter</taxon>
    </lineage>
</organism>
<dbReference type="Pfam" id="PF02403">
    <property type="entry name" value="Seryl_tRNA_N"/>
    <property type="match status" value="1"/>
</dbReference>
<evidence type="ECO:0000256" key="15">
    <source>
        <dbReference type="SAM" id="Coils"/>
    </source>
</evidence>
<reference evidence="19" key="4">
    <citation type="journal article" date="2014" name="Genome Announc.">
        <title>Draft genome sequences of six enterohepatic helicobacter species isolated from humans and one from rhesus macaques.</title>
        <authorList>
            <person name="Shen Z."/>
            <person name="Sheh A."/>
            <person name="Young S.K."/>
            <person name="Abouelliel A."/>
            <person name="Ward D.V."/>
            <person name="Earl A.M."/>
            <person name="Fox J.G."/>
        </authorList>
    </citation>
    <scope>NUCLEOTIDE SEQUENCE [LARGE SCALE GENOMIC DNA]</scope>
    <source>
        <strain evidence="19">CCUG 18818</strain>
    </source>
</reference>
<dbReference type="AlphaFoldDB" id="A0AAI8MNJ8"/>
<keyword evidence="15" id="KW-0175">Coiled coil</keyword>
<dbReference type="GO" id="GO:0004828">
    <property type="term" value="F:serine-tRNA ligase activity"/>
    <property type="evidence" value="ECO:0007669"/>
    <property type="project" value="UniProtKB-UniRule"/>
</dbReference>
<dbReference type="InterPro" id="IPR045864">
    <property type="entry name" value="aa-tRNA-synth_II/BPL/LPL"/>
</dbReference>
<evidence type="ECO:0000313" key="20">
    <source>
        <dbReference type="Proteomes" id="UP000006036"/>
    </source>
</evidence>
<evidence type="ECO:0000256" key="2">
    <source>
        <dbReference type="ARBA" id="ARBA00005045"/>
    </source>
</evidence>
<evidence type="ECO:0000256" key="12">
    <source>
        <dbReference type="HAMAP-Rule" id="MF_00176"/>
    </source>
</evidence>
<feature type="binding site" evidence="13">
    <location>
        <position position="391"/>
    </location>
    <ligand>
        <name>L-serine</name>
        <dbReference type="ChEBI" id="CHEBI:33384"/>
    </ligand>
</feature>
<comment type="catalytic activity">
    <reaction evidence="11 12">
        <text>tRNA(Ser) + L-serine + ATP = L-seryl-tRNA(Ser) + AMP + diphosphate + H(+)</text>
        <dbReference type="Rhea" id="RHEA:12292"/>
        <dbReference type="Rhea" id="RHEA-COMP:9669"/>
        <dbReference type="Rhea" id="RHEA-COMP:9703"/>
        <dbReference type="ChEBI" id="CHEBI:15378"/>
        <dbReference type="ChEBI" id="CHEBI:30616"/>
        <dbReference type="ChEBI" id="CHEBI:33019"/>
        <dbReference type="ChEBI" id="CHEBI:33384"/>
        <dbReference type="ChEBI" id="CHEBI:78442"/>
        <dbReference type="ChEBI" id="CHEBI:78533"/>
        <dbReference type="ChEBI" id="CHEBI:456215"/>
        <dbReference type="EC" id="6.1.1.11"/>
    </reaction>
</comment>
<feature type="coiled-coil region" evidence="15">
    <location>
        <begin position="72"/>
        <end position="106"/>
    </location>
</feature>
<comment type="domain">
    <text evidence="12">Consists of two distinct domains, a catalytic core and a N-terminal extension that is involved in tRNA binding.</text>
</comment>
<evidence type="ECO:0000256" key="4">
    <source>
        <dbReference type="ARBA" id="ARBA00022490"/>
    </source>
</evidence>
<dbReference type="HAMAP" id="MF_00176">
    <property type="entry name" value="Ser_tRNA_synth_type1"/>
    <property type="match status" value="1"/>
</dbReference>
<dbReference type="InterPro" id="IPR033729">
    <property type="entry name" value="SerRS_core"/>
</dbReference>
<keyword evidence="8 12" id="KW-0648">Protein biosynthesis</keyword>
<comment type="similarity">
    <text evidence="3 12">Belongs to the class-II aminoacyl-tRNA synthetase family. Type-1 seryl-tRNA synthetase subfamily.</text>
</comment>
<keyword evidence="4 12" id="KW-0963">Cytoplasm</keyword>
<evidence type="ECO:0000313" key="17">
    <source>
        <dbReference type="EMBL" id="BAM32569.1"/>
    </source>
</evidence>
<dbReference type="SUPFAM" id="SSF55681">
    <property type="entry name" value="Class II aaRS and biotin synthetases"/>
    <property type="match status" value="1"/>
</dbReference>
<reference evidence="17" key="3">
    <citation type="submission" date="2012-07" db="EMBL/GenBank/DDBJ databases">
        <authorList>
            <person name="Akiyama T."/>
            <person name="Takeshita N."/>
            <person name="Ohmagari N."/>
            <person name="Kirikae T."/>
        </authorList>
    </citation>
    <scope>NUCLEOTIDE SEQUENCE</scope>
    <source>
        <strain evidence="17">ATCC BAA-847</strain>
    </source>
</reference>
<dbReference type="PRINTS" id="PR00981">
    <property type="entry name" value="TRNASYNTHSER"/>
</dbReference>
<dbReference type="GO" id="GO:0006434">
    <property type="term" value="P:seryl-tRNA aminoacylation"/>
    <property type="evidence" value="ECO:0007669"/>
    <property type="project" value="UniProtKB-UniRule"/>
</dbReference>
<evidence type="ECO:0000256" key="14">
    <source>
        <dbReference type="PIRSR" id="PIRSR001529-2"/>
    </source>
</evidence>
<evidence type="ECO:0000256" key="10">
    <source>
        <dbReference type="ARBA" id="ARBA00047929"/>
    </source>
</evidence>
<protein>
    <recommendedName>
        <fullName evidence="12">Serine--tRNA ligase</fullName>
        <ecNumber evidence="12">6.1.1.11</ecNumber>
    </recommendedName>
    <alternativeName>
        <fullName evidence="12">Seryl-tRNA synthetase</fullName>
        <shortName evidence="12">SerRS</shortName>
    </alternativeName>
    <alternativeName>
        <fullName evidence="12">Seryl-tRNA(Ser/Sec) synthetase</fullName>
    </alternativeName>
</protein>
<dbReference type="RefSeq" id="WP_002957493.1">
    <property type="nucleotide sequence ID" value="NC_020555.1"/>
</dbReference>
<keyword evidence="7 12" id="KW-0067">ATP-binding</keyword>
<keyword evidence="5 12" id="KW-0436">Ligase</keyword>
<comment type="catalytic activity">
    <reaction evidence="10 12">
        <text>tRNA(Sec) + L-serine + ATP = L-seryl-tRNA(Sec) + AMP + diphosphate + H(+)</text>
        <dbReference type="Rhea" id="RHEA:42580"/>
        <dbReference type="Rhea" id="RHEA-COMP:9742"/>
        <dbReference type="Rhea" id="RHEA-COMP:10128"/>
        <dbReference type="ChEBI" id="CHEBI:15378"/>
        <dbReference type="ChEBI" id="CHEBI:30616"/>
        <dbReference type="ChEBI" id="CHEBI:33019"/>
        <dbReference type="ChEBI" id="CHEBI:33384"/>
        <dbReference type="ChEBI" id="CHEBI:78442"/>
        <dbReference type="ChEBI" id="CHEBI:78533"/>
        <dbReference type="ChEBI" id="CHEBI:456215"/>
        <dbReference type="EC" id="6.1.1.11"/>
    </reaction>
</comment>
<dbReference type="NCBIfam" id="TIGR00414">
    <property type="entry name" value="serS"/>
    <property type="match status" value="1"/>
</dbReference>
<dbReference type="CDD" id="cd00770">
    <property type="entry name" value="SerRS_core"/>
    <property type="match status" value="1"/>
</dbReference>
<dbReference type="EMBL" id="DS990394">
    <property type="protein sequence ID" value="EFR47594.1"/>
    <property type="molecule type" value="Genomic_DNA"/>
</dbReference>
<evidence type="ECO:0000256" key="6">
    <source>
        <dbReference type="ARBA" id="ARBA00022741"/>
    </source>
</evidence>
<comment type="caution">
    <text evidence="12">Lacks conserved residue(s) required for the propagation of feature annotation.</text>
</comment>
<dbReference type="PROSITE" id="PS50862">
    <property type="entry name" value="AA_TRNA_LIGASE_II"/>
    <property type="match status" value="1"/>
</dbReference>
<evidence type="ECO:0000256" key="3">
    <source>
        <dbReference type="ARBA" id="ARBA00010728"/>
    </source>
</evidence>
<evidence type="ECO:0000256" key="1">
    <source>
        <dbReference type="ARBA" id="ARBA00004496"/>
    </source>
</evidence>
<accession>A0AAI8MNJ8</accession>
<feature type="binding site" evidence="12 13">
    <location>
        <position position="295"/>
    </location>
    <ligand>
        <name>L-serine</name>
        <dbReference type="ChEBI" id="CHEBI:33384"/>
    </ligand>
</feature>
<comment type="pathway">
    <text evidence="2 12">Aminoacyl-tRNA biosynthesis; selenocysteinyl-tRNA(Sec) biosynthesis; L-seryl-tRNA(Sec) from L-serine and tRNA(Sec): step 1/1.</text>
</comment>
<feature type="binding site" evidence="12">
    <location>
        <begin position="241"/>
        <end position="243"/>
    </location>
    <ligand>
        <name>L-serine</name>
        <dbReference type="ChEBI" id="CHEBI:33384"/>
    </ligand>
</feature>
<evidence type="ECO:0000259" key="16">
    <source>
        <dbReference type="PROSITE" id="PS50862"/>
    </source>
</evidence>
<feature type="domain" description="Aminoacyl-transfer RNA synthetases class-II family profile" evidence="16">
    <location>
        <begin position="189"/>
        <end position="418"/>
    </location>
</feature>
<feature type="binding site" evidence="13">
    <location>
        <position position="241"/>
    </location>
    <ligand>
        <name>L-serine</name>
        <dbReference type="ChEBI" id="CHEBI:33384"/>
    </ligand>
</feature>
<evidence type="ECO:0000256" key="11">
    <source>
        <dbReference type="ARBA" id="ARBA00048823"/>
    </source>
</evidence>
<evidence type="ECO:0000313" key="19">
    <source>
        <dbReference type="Proteomes" id="UP000005755"/>
    </source>
</evidence>
<feature type="binding site" evidence="12 14">
    <location>
        <begin position="272"/>
        <end position="274"/>
    </location>
    <ligand>
        <name>ATP</name>
        <dbReference type="ChEBI" id="CHEBI:30616"/>
    </ligand>
</feature>
<dbReference type="PANTHER" id="PTHR43697">
    <property type="entry name" value="SERYL-TRNA SYNTHETASE"/>
    <property type="match status" value="1"/>
</dbReference>
<dbReference type="KEGG" id="hcb:HCBAA847_1337"/>
<reference evidence="17 20" key="2">
    <citation type="journal article" date="2012" name="J. Bacteriol.">
        <title>Complete Genome Sequence of Helicobacter cinaedi Type Strain ATCC BAA-847.</title>
        <authorList>
            <person name="Miyoshi-Akiyama T."/>
            <person name="Takeshita N."/>
            <person name="Ohmagari N."/>
            <person name="Kirikae T."/>
        </authorList>
    </citation>
    <scope>NUCLEOTIDE SEQUENCE [LARGE SCALE GENOMIC DNA]</scope>
    <source>
        <strain evidence="17 20">ATCC BAA-847</strain>
    </source>
</reference>